<evidence type="ECO:0000313" key="3">
    <source>
        <dbReference type="Proteomes" id="UP000245207"/>
    </source>
</evidence>
<sequence length="112" mass="12538">MAINDEEGGGERWGRRRRTVRNLLVNGGEDIGDGGKSNGDSRMKSEIQEEWIMKMKVNNEEGGGERSGRRRRTVRNLLVNGGEDIGDGGKSNGDSRMKSEIQEEWIMKMKGL</sequence>
<organism evidence="2 3">
    <name type="scientific">Artemisia annua</name>
    <name type="common">Sweet wormwood</name>
    <dbReference type="NCBI Taxonomy" id="35608"/>
    <lineage>
        <taxon>Eukaryota</taxon>
        <taxon>Viridiplantae</taxon>
        <taxon>Streptophyta</taxon>
        <taxon>Embryophyta</taxon>
        <taxon>Tracheophyta</taxon>
        <taxon>Spermatophyta</taxon>
        <taxon>Magnoliopsida</taxon>
        <taxon>eudicotyledons</taxon>
        <taxon>Gunneridae</taxon>
        <taxon>Pentapetalae</taxon>
        <taxon>asterids</taxon>
        <taxon>campanulids</taxon>
        <taxon>Asterales</taxon>
        <taxon>Asteraceae</taxon>
        <taxon>Asteroideae</taxon>
        <taxon>Anthemideae</taxon>
        <taxon>Artemisiinae</taxon>
        <taxon>Artemisia</taxon>
    </lineage>
</organism>
<evidence type="ECO:0000256" key="1">
    <source>
        <dbReference type="SAM" id="MobiDB-lite"/>
    </source>
</evidence>
<dbReference type="AlphaFoldDB" id="A0A2U1NXW0"/>
<proteinExistence type="predicted"/>
<evidence type="ECO:0000313" key="2">
    <source>
        <dbReference type="EMBL" id="PWA78355.1"/>
    </source>
</evidence>
<name>A0A2U1NXW0_ARTAN</name>
<reference evidence="2 3" key="1">
    <citation type="journal article" date="2018" name="Mol. Plant">
        <title>The genome of Artemisia annua provides insight into the evolution of Asteraceae family and artemisinin biosynthesis.</title>
        <authorList>
            <person name="Shen Q."/>
            <person name="Zhang L."/>
            <person name="Liao Z."/>
            <person name="Wang S."/>
            <person name="Yan T."/>
            <person name="Shi P."/>
            <person name="Liu M."/>
            <person name="Fu X."/>
            <person name="Pan Q."/>
            <person name="Wang Y."/>
            <person name="Lv Z."/>
            <person name="Lu X."/>
            <person name="Zhang F."/>
            <person name="Jiang W."/>
            <person name="Ma Y."/>
            <person name="Chen M."/>
            <person name="Hao X."/>
            <person name="Li L."/>
            <person name="Tang Y."/>
            <person name="Lv G."/>
            <person name="Zhou Y."/>
            <person name="Sun X."/>
            <person name="Brodelius P.E."/>
            <person name="Rose J.K.C."/>
            <person name="Tang K."/>
        </authorList>
    </citation>
    <scope>NUCLEOTIDE SEQUENCE [LARGE SCALE GENOMIC DNA]</scope>
    <source>
        <strain evidence="3">cv. Huhao1</strain>
        <tissue evidence="2">Leaf</tissue>
    </source>
</reference>
<feature type="compositionally biased region" description="Basic and acidic residues" evidence="1">
    <location>
        <begin position="58"/>
        <end position="67"/>
    </location>
</feature>
<keyword evidence="3" id="KW-1185">Reference proteome</keyword>
<dbReference type="Proteomes" id="UP000245207">
    <property type="component" value="Unassembled WGS sequence"/>
</dbReference>
<feature type="region of interest" description="Disordered" evidence="1">
    <location>
        <begin position="58"/>
        <end position="100"/>
    </location>
</feature>
<comment type="caution">
    <text evidence="2">The sequence shown here is derived from an EMBL/GenBank/DDBJ whole genome shotgun (WGS) entry which is preliminary data.</text>
</comment>
<gene>
    <name evidence="2" type="ORF">CTI12_AA213800</name>
</gene>
<accession>A0A2U1NXW0</accession>
<protein>
    <submittedName>
        <fullName evidence="2">Uncharacterized protein</fullName>
    </submittedName>
</protein>
<dbReference type="EMBL" id="PKPP01001999">
    <property type="protein sequence ID" value="PWA78355.1"/>
    <property type="molecule type" value="Genomic_DNA"/>
</dbReference>